<organism evidence="1">
    <name type="scientific">uncultured Caudovirales phage</name>
    <dbReference type="NCBI Taxonomy" id="2100421"/>
    <lineage>
        <taxon>Viruses</taxon>
        <taxon>Duplodnaviria</taxon>
        <taxon>Heunggongvirae</taxon>
        <taxon>Uroviricota</taxon>
        <taxon>Caudoviricetes</taxon>
        <taxon>Peduoviridae</taxon>
        <taxon>Maltschvirus</taxon>
        <taxon>Maltschvirus maltsch</taxon>
    </lineage>
</organism>
<dbReference type="EMBL" id="LR796483">
    <property type="protein sequence ID" value="CAB4147917.1"/>
    <property type="molecule type" value="Genomic_DNA"/>
</dbReference>
<evidence type="ECO:0000313" key="1">
    <source>
        <dbReference type="EMBL" id="CAB4147917.1"/>
    </source>
</evidence>
<gene>
    <name evidence="1" type="ORF">UFOVP431_56</name>
</gene>
<reference evidence="1" key="1">
    <citation type="submission" date="2020-04" db="EMBL/GenBank/DDBJ databases">
        <authorList>
            <person name="Chiriac C."/>
            <person name="Salcher M."/>
            <person name="Ghai R."/>
            <person name="Kavagutti S V."/>
        </authorList>
    </citation>
    <scope>NUCLEOTIDE SEQUENCE</scope>
</reference>
<proteinExistence type="predicted"/>
<name>A0A6J5MQB6_9CAUD</name>
<protein>
    <submittedName>
        <fullName evidence="1">Uncharacterized protein</fullName>
    </submittedName>
</protein>
<accession>A0A6J5MQB6</accession>
<sequence length="93" mass="9916">MSEDLLDSAPPSVVASLRNSAPQGIRDAGVTRELWLINAAYGTGLREGVRLATEVQDVPPIAPSAGQRLATAIQGGDERLLLRLLGELLFHDK</sequence>